<comment type="subcellular location">
    <subcellularLocation>
        <location evidence="1">Virion</location>
    </subcellularLocation>
</comment>
<dbReference type="InterPro" id="IPR024455">
    <property type="entry name" value="Phage_capsid"/>
</dbReference>
<name>A0ABU1DEM5_9HYPH</name>
<gene>
    <name evidence="3" type="ORF">IHQ68_08080</name>
</gene>
<dbReference type="Gene3D" id="3.30.2320.10">
    <property type="entry name" value="hypothetical protein PF0899 domain"/>
    <property type="match status" value="1"/>
</dbReference>
<reference evidence="3" key="1">
    <citation type="submission" date="2020-10" db="EMBL/GenBank/DDBJ databases">
        <authorList>
            <person name="Abbas A."/>
            <person name="Razzaq R."/>
            <person name="Waqas M."/>
            <person name="Abbas N."/>
            <person name="Nielsen T.K."/>
            <person name="Hansen L.H."/>
            <person name="Hussain S."/>
            <person name="Shahid M."/>
        </authorList>
    </citation>
    <scope>NUCLEOTIDE SEQUENCE</scope>
    <source>
        <strain evidence="3">S14</strain>
    </source>
</reference>
<comment type="caution">
    <text evidence="3">The sequence shown here is derived from an EMBL/GenBank/DDBJ whole genome shotgun (WGS) entry which is preliminary data.</text>
</comment>
<keyword evidence="4" id="KW-1185">Reference proteome</keyword>
<protein>
    <submittedName>
        <fullName evidence="3">Phage major capsid protein</fullName>
    </submittedName>
</protein>
<dbReference type="RefSeq" id="WP_309390560.1">
    <property type="nucleotide sequence ID" value="NZ_JADBEO010000013.1"/>
</dbReference>
<dbReference type="InterPro" id="IPR054612">
    <property type="entry name" value="Phage_capsid-like_C"/>
</dbReference>
<accession>A0ABU1DEM5</accession>
<dbReference type="Pfam" id="PF05065">
    <property type="entry name" value="Phage_capsid"/>
    <property type="match status" value="1"/>
</dbReference>
<dbReference type="Proteomes" id="UP001181622">
    <property type="component" value="Unassembled WGS sequence"/>
</dbReference>
<evidence type="ECO:0000313" key="4">
    <source>
        <dbReference type="Proteomes" id="UP001181622"/>
    </source>
</evidence>
<proteinExistence type="predicted"/>
<evidence type="ECO:0000256" key="1">
    <source>
        <dbReference type="ARBA" id="ARBA00004328"/>
    </source>
</evidence>
<dbReference type="Gene3D" id="3.30.2400.10">
    <property type="entry name" value="Major capsid protein gp5"/>
    <property type="match status" value="1"/>
</dbReference>
<dbReference type="EMBL" id="JADBEO010000013">
    <property type="protein sequence ID" value="MDR4306573.1"/>
    <property type="molecule type" value="Genomic_DNA"/>
</dbReference>
<feature type="domain" description="Phage capsid-like C-terminal" evidence="2">
    <location>
        <begin position="109"/>
        <end position="383"/>
    </location>
</feature>
<dbReference type="SUPFAM" id="SSF56563">
    <property type="entry name" value="Major capsid protein gp5"/>
    <property type="match status" value="1"/>
</dbReference>
<evidence type="ECO:0000259" key="2">
    <source>
        <dbReference type="Pfam" id="PF05065"/>
    </source>
</evidence>
<dbReference type="NCBIfam" id="TIGR01554">
    <property type="entry name" value="major_cap_HK97"/>
    <property type="match status" value="1"/>
</dbReference>
<evidence type="ECO:0000313" key="3">
    <source>
        <dbReference type="EMBL" id="MDR4306573.1"/>
    </source>
</evidence>
<sequence>MTFHDRAFAGAIELKDAEGDDAAGIVTKALEELRGSIDDRLKAVETKADASALVTRLDKLEARLNRPAVVTDKSDDVERKAFMSFARRGVERMDDVERKALTVAVDTAGGFLAPEIFASELIKLTTEFSPIRAYANVVNVAGDSIVYPRRTGTTSATWVGETEDRTASQPAYEQITLANHELATYTDVSTKLLEDNQFNLEGELQADFAENFGKTEGLAFVKGTGVGQPKGLMTATGIAEVKTGAASAFPASNPADVLIGMYHKLPTVHAQRGAWVMNRNTLAEIRKWKDGQGRYLIVDPISEGAATTLLGRPIVEMLDMADIAANAYPIVFGDLSGFRIVDRIGLSLLRDPYTLATKGQVRFHARKRTGSDVTHPDRFVKLKVAA</sequence>
<organism evidence="3 4">
    <name type="scientific">Chelatococcus sambhunathii</name>
    <dbReference type="NCBI Taxonomy" id="363953"/>
    <lineage>
        <taxon>Bacteria</taxon>
        <taxon>Pseudomonadati</taxon>
        <taxon>Pseudomonadota</taxon>
        <taxon>Alphaproteobacteria</taxon>
        <taxon>Hyphomicrobiales</taxon>
        <taxon>Chelatococcaceae</taxon>
        <taxon>Chelatococcus</taxon>
    </lineage>
</organism>